<comment type="caution">
    <text evidence="7">The sequence shown here is derived from an EMBL/GenBank/DDBJ whole genome shotgun (WGS) entry which is preliminary data.</text>
</comment>
<name>A0ABP3JU30_9ACTN</name>
<dbReference type="Proteomes" id="UP001500909">
    <property type="component" value="Unassembled WGS sequence"/>
</dbReference>
<evidence type="ECO:0000256" key="5">
    <source>
        <dbReference type="SAM" id="MobiDB-lite"/>
    </source>
</evidence>
<evidence type="ECO:0000259" key="6">
    <source>
        <dbReference type="PROSITE" id="PS50977"/>
    </source>
</evidence>
<keyword evidence="3" id="KW-0804">Transcription</keyword>
<dbReference type="Pfam" id="PF00440">
    <property type="entry name" value="TetR_N"/>
    <property type="match status" value="1"/>
</dbReference>
<dbReference type="PRINTS" id="PR00455">
    <property type="entry name" value="HTHTETR"/>
</dbReference>
<evidence type="ECO:0000256" key="1">
    <source>
        <dbReference type="ARBA" id="ARBA00023015"/>
    </source>
</evidence>
<evidence type="ECO:0000313" key="7">
    <source>
        <dbReference type="EMBL" id="GAA0464163.1"/>
    </source>
</evidence>
<feature type="DNA-binding region" description="H-T-H motif" evidence="4">
    <location>
        <begin position="24"/>
        <end position="43"/>
    </location>
</feature>
<dbReference type="InterPro" id="IPR050109">
    <property type="entry name" value="HTH-type_TetR-like_transc_reg"/>
</dbReference>
<dbReference type="Gene3D" id="1.10.357.10">
    <property type="entry name" value="Tetracycline Repressor, domain 2"/>
    <property type="match status" value="1"/>
</dbReference>
<dbReference type="PANTHER" id="PTHR30055:SF234">
    <property type="entry name" value="HTH-TYPE TRANSCRIPTIONAL REGULATOR BETI"/>
    <property type="match status" value="1"/>
</dbReference>
<keyword evidence="2 4" id="KW-0238">DNA-binding</keyword>
<sequence length="240" mass="26793">MERGERILEAAGELLVAWGYRRVTIDEIARRARVGKGTVYLHWKTKDALFLAVVLRSKLRSHRSQLARMRTDPLAVLPSRMMSGAYLDFLADPVLRALYHDDADILGRFTDIAKKELAELSAYSNEVVRHYLEVLRAHGLVRADMTVEQQQYALLATASGFFLSEALLHDRAPQSAEERSTVLARTVRGALETSADPDPGTGPAAARTREAAAAAAPDIIPAFERLAELSEREMRRQLRE</sequence>
<dbReference type="PROSITE" id="PS01081">
    <property type="entry name" value="HTH_TETR_1"/>
    <property type="match status" value="1"/>
</dbReference>
<organism evidence="7 8">
    <name type="scientific">Streptomyces olivaceiscleroticus</name>
    <dbReference type="NCBI Taxonomy" id="68245"/>
    <lineage>
        <taxon>Bacteria</taxon>
        <taxon>Bacillati</taxon>
        <taxon>Actinomycetota</taxon>
        <taxon>Actinomycetes</taxon>
        <taxon>Kitasatosporales</taxon>
        <taxon>Streptomycetaceae</taxon>
        <taxon>Streptomyces</taxon>
    </lineage>
</organism>
<feature type="compositionally biased region" description="Low complexity" evidence="5">
    <location>
        <begin position="196"/>
        <end position="211"/>
    </location>
</feature>
<dbReference type="InterPro" id="IPR001647">
    <property type="entry name" value="HTH_TetR"/>
</dbReference>
<feature type="domain" description="HTH tetR-type" evidence="6">
    <location>
        <begin position="1"/>
        <end position="61"/>
    </location>
</feature>
<dbReference type="RefSeq" id="WP_346095436.1">
    <property type="nucleotide sequence ID" value="NZ_BAAABY010000023.1"/>
</dbReference>
<dbReference type="InterPro" id="IPR009057">
    <property type="entry name" value="Homeodomain-like_sf"/>
</dbReference>
<keyword evidence="1" id="KW-0805">Transcription regulation</keyword>
<evidence type="ECO:0000256" key="4">
    <source>
        <dbReference type="PROSITE-ProRule" id="PRU00335"/>
    </source>
</evidence>
<dbReference type="PROSITE" id="PS50977">
    <property type="entry name" value="HTH_TETR_2"/>
    <property type="match status" value="1"/>
</dbReference>
<dbReference type="InterPro" id="IPR023772">
    <property type="entry name" value="DNA-bd_HTH_TetR-type_CS"/>
</dbReference>
<protein>
    <submittedName>
        <fullName evidence="7">TetR/AcrR family transcriptional regulator</fullName>
    </submittedName>
</protein>
<dbReference type="PANTHER" id="PTHR30055">
    <property type="entry name" value="HTH-TYPE TRANSCRIPTIONAL REGULATOR RUTR"/>
    <property type="match status" value="1"/>
</dbReference>
<evidence type="ECO:0000256" key="2">
    <source>
        <dbReference type="ARBA" id="ARBA00023125"/>
    </source>
</evidence>
<dbReference type="EMBL" id="BAAABY010000023">
    <property type="protein sequence ID" value="GAA0464163.1"/>
    <property type="molecule type" value="Genomic_DNA"/>
</dbReference>
<accession>A0ABP3JU30</accession>
<evidence type="ECO:0000256" key="3">
    <source>
        <dbReference type="ARBA" id="ARBA00023163"/>
    </source>
</evidence>
<reference evidence="8" key="1">
    <citation type="journal article" date="2019" name="Int. J. Syst. Evol. Microbiol.">
        <title>The Global Catalogue of Microorganisms (GCM) 10K type strain sequencing project: providing services to taxonomists for standard genome sequencing and annotation.</title>
        <authorList>
            <consortium name="The Broad Institute Genomics Platform"/>
            <consortium name="The Broad Institute Genome Sequencing Center for Infectious Disease"/>
            <person name="Wu L."/>
            <person name="Ma J."/>
        </authorList>
    </citation>
    <scope>NUCLEOTIDE SEQUENCE [LARGE SCALE GENOMIC DNA]</scope>
    <source>
        <strain evidence="8">JCM 4805</strain>
    </source>
</reference>
<evidence type="ECO:0000313" key="8">
    <source>
        <dbReference type="Proteomes" id="UP001500909"/>
    </source>
</evidence>
<keyword evidence="8" id="KW-1185">Reference proteome</keyword>
<proteinExistence type="predicted"/>
<gene>
    <name evidence="7" type="ORF">GCM10010361_30120</name>
</gene>
<dbReference type="SUPFAM" id="SSF46689">
    <property type="entry name" value="Homeodomain-like"/>
    <property type="match status" value="1"/>
</dbReference>
<feature type="region of interest" description="Disordered" evidence="5">
    <location>
        <begin position="189"/>
        <end position="211"/>
    </location>
</feature>